<dbReference type="Proteomes" id="UP001275436">
    <property type="component" value="Unassembled WGS sequence"/>
</dbReference>
<comment type="caution">
    <text evidence="1">The sequence shown here is derived from an EMBL/GenBank/DDBJ whole genome shotgun (WGS) entry which is preliminary data.</text>
</comment>
<evidence type="ECO:0000313" key="1">
    <source>
        <dbReference type="EMBL" id="GLO66213.1"/>
    </source>
</evidence>
<accession>A0ABQ5TH69</accession>
<dbReference type="EMBL" id="BSKO01000001">
    <property type="protein sequence ID" value="GLO66213.1"/>
    <property type="molecule type" value="Genomic_DNA"/>
</dbReference>
<keyword evidence="2" id="KW-1185">Reference proteome</keyword>
<name>A0ABQ5TH69_9BACI</name>
<reference evidence="1 2" key="1">
    <citation type="submission" date="2023-02" db="EMBL/GenBank/DDBJ databases">
        <title>Oceanobacillus kimchii IFOP_LL358 isolated form Alexandrium catenella lab strain.</title>
        <authorList>
            <person name="Gajardo G."/>
            <person name="Ueki S."/>
            <person name="Maruyama F."/>
        </authorList>
    </citation>
    <scope>NUCLEOTIDE SEQUENCE [LARGE SCALE GENOMIC DNA]</scope>
    <source>
        <strain evidence="1 2">IFOP_LL358</strain>
    </source>
</reference>
<gene>
    <name evidence="1" type="ORF">MACH08_19970</name>
</gene>
<protein>
    <submittedName>
        <fullName evidence="1">Uncharacterized protein</fullName>
    </submittedName>
</protein>
<proteinExistence type="predicted"/>
<dbReference type="RefSeq" id="WP_317958091.1">
    <property type="nucleotide sequence ID" value="NZ_BSKO01000001.1"/>
</dbReference>
<evidence type="ECO:0000313" key="2">
    <source>
        <dbReference type="Proteomes" id="UP001275436"/>
    </source>
</evidence>
<organism evidence="1 2">
    <name type="scientific">Oceanobacillus kimchii</name>
    <dbReference type="NCBI Taxonomy" id="746691"/>
    <lineage>
        <taxon>Bacteria</taxon>
        <taxon>Bacillati</taxon>
        <taxon>Bacillota</taxon>
        <taxon>Bacilli</taxon>
        <taxon>Bacillales</taxon>
        <taxon>Bacillaceae</taxon>
        <taxon>Oceanobacillus</taxon>
    </lineage>
</organism>
<sequence>MKIKGWVYEDANQNEYEARYKFLKEKNVYIYSESVQTNYGRKTYSGVVIDDGGLELSTLDIGLICDSGNLCFGGTGNFDGKRNFNFTVYTD</sequence>